<evidence type="ECO:0000313" key="2">
    <source>
        <dbReference type="Proteomes" id="UP001055879"/>
    </source>
</evidence>
<protein>
    <submittedName>
        <fullName evidence="1">Uncharacterized protein</fullName>
    </submittedName>
</protein>
<keyword evidence="2" id="KW-1185">Reference proteome</keyword>
<gene>
    <name evidence="1" type="ORF">L6452_17931</name>
</gene>
<dbReference type="EMBL" id="CM042051">
    <property type="protein sequence ID" value="KAI3729278.1"/>
    <property type="molecule type" value="Genomic_DNA"/>
</dbReference>
<accession>A0ACB9C4T1</accession>
<comment type="caution">
    <text evidence="1">The sequence shown here is derived from an EMBL/GenBank/DDBJ whole genome shotgun (WGS) entry which is preliminary data.</text>
</comment>
<evidence type="ECO:0000313" key="1">
    <source>
        <dbReference type="EMBL" id="KAI3729278.1"/>
    </source>
</evidence>
<dbReference type="Proteomes" id="UP001055879">
    <property type="component" value="Linkage Group LG05"/>
</dbReference>
<name>A0ACB9C4T1_ARCLA</name>
<sequence>MNMGGRYGFFSLIFPLFPEQCWWWDGMLETVGHVVVLFLLKTTGLDAAASRQAGRLSMCYPTSYNKKIL</sequence>
<reference evidence="2" key="1">
    <citation type="journal article" date="2022" name="Mol. Ecol. Resour.">
        <title>The genomes of chicory, endive, great burdock and yacon provide insights into Asteraceae palaeo-polyploidization history and plant inulin production.</title>
        <authorList>
            <person name="Fan W."/>
            <person name="Wang S."/>
            <person name="Wang H."/>
            <person name="Wang A."/>
            <person name="Jiang F."/>
            <person name="Liu H."/>
            <person name="Zhao H."/>
            <person name="Xu D."/>
            <person name="Zhang Y."/>
        </authorList>
    </citation>
    <scope>NUCLEOTIDE SEQUENCE [LARGE SCALE GENOMIC DNA]</scope>
    <source>
        <strain evidence="2">cv. Niubang</strain>
    </source>
</reference>
<reference evidence="1 2" key="2">
    <citation type="journal article" date="2022" name="Mol. Ecol. Resour.">
        <title>The genomes of chicory, endive, great burdock and yacon provide insights into Asteraceae paleo-polyploidization history and plant inulin production.</title>
        <authorList>
            <person name="Fan W."/>
            <person name="Wang S."/>
            <person name="Wang H."/>
            <person name="Wang A."/>
            <person name="Jiang F."/>
            <person name="Liu H."/>
            <person name="Zhao H."/>
            <person name="Xu D."/>
            <person name="Zhang Y."/>
        </authorList>
    </citation>
    <scope>NUCLEOTIDE SEQUENCE [LARGE SCALE GENOMIC DNA]</scope>
    <source>
        <strain evidence="2">cv. Niubang</strain>
    </source>
</reference>
<organism evidence="1 2">
    <name type="scientific">Arctium lappa</name>
    <name type="common">Greater burdock</name>
    <name type="synonym">Lappa major</name>
    <dbReference type="NCBI Taxonomy" id="4217"/>
    <lineage>
        <taxon>Eukaryota</taxon>
        <taxon>Viridiplantae</taxon>
        <taxon>Streptophyta</taxon>
        <taxon>Embryophyta</taxon>
        <taxon>Tracheophyta</taxon>
        <taxon>Spermatophyta</taxon>
        <taxon>Magnoliopsida</taxon>
        <taxon>eudicotyledons</taxon>
        <taxon>Gunneridae</taxon>
        <taxon>Pentapetalae</taxon>
        <taxon>asterids</taxon>
        <taxon>campanulids</taxon>
        <taxon>Asterales</taxon>
        <taxon>Asteraceae</taxon>
        <taxon>Carduoideae</taxon>
        <taxon>Cardueae</taxon>
        <taxon>Arctiinae</taxon>
        <taxon>Arctium</taxon>
    </lineage>
</organism>
<proteinExistence type="predicted"/>